<evidence type="ECO:0000256" key="2">
    <source>
        <dbReference type="SAM" id="Phobius"/>
    </source>
</evidence>
<dbReference type="AlphaFoldDB" id="A0A4P9WD61"/>
<feature type="compositionally biased region" description="Basic residues" evidence="1">
    <location>
        <begin position="83"/>
        <end position="100"/>
    </location>
</feature>
<keyword evidence="4" id="KW-1185">Reference proteome</keyword>
<keyword evidence="2" id="KW-0472">Membrane</keyword>
<name>A0A4P9WD61_9FUNG</name>
<dbReference type="EMBL" id="KZ995544">
    <property type="protein sequence ID" value="RKO90464.1"/>
    <property type="molecule type" value="Genomic_DNA"/>
</dbReference>
<keyword evidence="2" id="KW-1133">Transmembrane helix</keyword>
<protein>
    <submittedName>
        <fullName evidence="3">Uncharacterized protein</fullName>
    </submittedName>
</protein>
<proteinExistence type="predicted"/>
<reference evidence="4" key="1">
    <citation type="journal article" date="2018" name="Nat. Microbiol.">
        <title>Leveraging single-cell genomics to expand the fungal tree of life.</title>
        <authorList>
            <person name="Ahrendt S.R."/>
            <person name="Quandt C.A."/>
            <person name="Ciobanu D."/>
            <person name="Clum A."/>
            <person name="Salamov A."/>
            <person name="Andreopoulos B."/>
            <person name="Cheng J.F."/>
            <person name="Woyke T."/>
            <person name="Pelin A."/>
            <person name="Henrissat B."/>
            <person name="Reynolds N.K."/>
            <person name="Benny G.L."/>
            <person name="Smith M.E."/>
            <person name="James T.Y."/>
            <person name="Grigoriev I.V."/>
        </authorList>
    </citation>
    <scope>NUCLEOTIDE SEQUENCE [LARGE SCALE GENOMIC DNA]</scope>
</reference>
<dbReference type="Proteomes" id="UP000269721">
    <property type="component" value="Unassembled WGS sequence"/>
</dbReference>
<evidence type="ECO:0000313" key="4">
    <source>
        <dbReference type="Proteomes" id="UP000269721"/>
    </source>
</evidence>
<evidence type="ECO:0000256" key="1">
    <source>
        <dbReference type="SAM" id="MobiDB-lite"/>
    </source>
</evidence>
<keyword evidence="2" id="KW-0812">Transmembrane</keyword>
<gene>
    <name evidence="3" type="ORF">BDK51DRAFT_49289</name>
</gene>
<organism evidence="3 4">
    <name type="scientific">Blyttiomyces helicus</name>
    <dbReference type="NCBI Taxonomy" id="388810"/>
    <lineage>
        <taxon>Eukaryota</taxon>
        <taxon>Fungi</taxon>
        <taxon>Fungi incertae sedis</taxon>
        <taxon>Chytridiomycota</taxon>
        <taxon>Chytridiomycota incertae sedis</taxon>
        <taxon>Chytridiomycetes</taxon>
        <taxon>Chytridiomycetes incertae sedis</taxon>
        <taxon>Blyttiomyces</taxon>
    </lineage>
</organism>
<feature type="transmembrane region" description="Helical" evidence="2">
    <location>
        <begin position="14"/>
        <end position="34"/>
    </location>
</feature>
<accession>A0A4P9WD61</accession>
<sequence>MSTARGVHLMYHTILQVLVGLLLGGGFALAWLVVVERHLLRPSAAAELLDYSPARWLYLRDTRNVENVVRFEWEKAREEARKRTLARRSSGKGKTGLKRL</sequence>
<evidence type="ECO:0000313" key="3">
    <source>
        <dbReference type="EMBL" id="RKO90464.1"/>
    </source>
</evidence>
<feature type="region of interest" description="Disordered" evidence="1">
    <location>
        <begin position="80"/>
        <end position="100"/>
    </location>
</feature>